<proteinExistence type="predicted"/>
<gene>
    <name evidence="4" type="ORF">HP397_02005</name>
</gene>
<keyword evidence="2 4" id="KW-0326">Glycosidase</keyword>
<evidence type="ECO:0000256" key="1">
    <source>
        <dbReference type="ARBA" id="ARBA00022801"/>
    </source>
</evidence>
<comment type="caution">
    <text evidence="4">The sequence shown here is derived from an EMBL/GenBank/DDBJ whole genome shotgun (WGS) entry which is preliminary data.</text>
</comment>
<dbReference type="GO" id="GO:0004553">
    <property type="term" value="F:hydrolase activity, hydrolyzing O-glycosyl compounds"/>
    <property type="evidence" value="ECO:0007669"/>
    <property type="project" value="InterPro"/>
</dbReference>
<dbReference type="CDD" id="cd02857">
    <property type="entry name" value="E_set_CDase_PDE_N"/>
    <property type="match status" value="1"/>
</dbReference>
<dbReference type="PANTHER" id="PTHR10357:SF210">
    <property type="entry name" value="MALTODEXTRIN GLUCOSIDASE"/>
    <property type="match status" value="1"/>
</dbReference>
<keyword evidence="1" id="KW-0378">Hydrolase</keyword>
<keyword evidence="5" id="KW-1185">Reference proteome</keyword>
<dbReference type="CDD" id="cd11338">
    <property type="entry name" value="AmyAc_CMD"/>
    <property type="match status" value="1"/>
</dbReference>
<dbReference type="AlphaFoldDB" id="A0A7Z0PF54"/>
<dbReference type="Gene3D" id="3.20.20.80">
    <property type="entry name" value="Glycosidases"/>
    <property type="match status" value="1"/>
</dbReference>
<evidence type="ECO:0000259" key="3">
    <source>
        <dbReference type="SMART" id="SM00642"/>
    </source>
</evidence>
<evidence type="ECO:0000313" key="5">
    <source>
        <dbReference type="Proteomes" id="UP000526184"/>
    </source>
</evidence>
<feature type="domain" description="Glycosyl hydrolase family 13 catalytic" evidence="3">
    <location>
        <begin position="138"/>
        <end position="494"/>
    </location>
</feature>
<dbReference type="Gene3D" id="2.60.40.10">
    <property type="entry name" value="Immunoglobulins"/>
    <property type="match status" value="1"/>
</dbReference>
<dbReference type="SMART" id="SM00642">
    <property type="entry name" value="Aamy"/>
    <property type="match status" value="1"/>
</dbReference>
<dbReference type="InterPro" id="IPR017853">
    <property type="entry name" value="GH"/>
</dbReference>
<protein>
    <submittedName>
        <fullName evidence="4">Alpha-glycosidase</fullName>
    </submittedName>
</protein>
<dbReference type="SUPFAM" id="SSF81296">
    <property type="entry name" value="E set domains"/>
    <property type="match status" value="1"/>
</dbReference>
<dbReference type="InterPro" id="IPR006047">
    <property type="entry name" value="GH13_cat_dom"/>
</dbReference>
<dbReference type="GO" id="GO:0005975">
    <property type="term" value="P:carbohydrate metabolic process"/>
    <property type="evidence" value="ECO:0007669"/>
    <property type="project" value="InterPro"/>
</dbReference>
<dbReference type="Gene3D" id="3.90.400.10">
    <property type="entry name" value="Oligo-1,6-glucosidase, Domain 2"/>
    <property type="match status" value="1"/>
</dbReference>
<sequence>MNKAGFYHEPVSRYCFAINDNELVIRLRIDKKDKNKEVYFIYGKKYDFYLKRNEKRIYVKYEDDTYAYFEFNIKLEDVRLAYVFKMVDGEKEYYYSEDGVTEVYDFKLAYYNFFQVPYINKNDVMPTINWCRSAIYYQIFVDRFYKGKEKDETYINLKWGNKPKPTSFAGGDLEGIRKKIPHLKDLGINVIYLTPIFSAETNHKYDTLNYFEIDKQFGDKEDFKKLVDDIHANGMKIVLDAVFNHINMNSKEFMDVRKKGSDSKYYDWFVIKGEYPDIKKINYECFASVREMPKLNTVNKEVQDFLITVGKYWIEEFDIDGWRLDVADEISYEFWRRFRTEIKNIKDDAVLIGESWHDGYPFLKGDQYDGIMNYGFTKAVLDYVAKDRIDSNGLCHSLTRLLMRNLGQVNIMNMNLLDSHDTVRFLTDVNGSKDKLLMALSLLFTFIGTPCIYYGTEILMEGYSDPDCRRCFNWNEKKWDSMYLSKLKELISLRKEKIIQYGDVKFEVVESMFKMTRYLGDKEIILILNMSKNDKILSLGDVISSNKYENNILKHEGYIVYRR</sequence>
<dbReference type="Proteomes" id="UP000526184">
    <property type="component" value="Unassembled WGS sequence"/>
</dbReference>
<dbReference type="EMBL" id="JABMKT010000006">
    <property type="protein sequence ID" value="NYV27603.1"/>
    <property type="molecule type" value="Genomic_DNA"/>
</dbReference>
<evidence type="ECO:0000256" key="2">
    <source>
        <dbReference type="ARBA" id="ARBA00023295"/>
    </source>
</evidence>
<dbReference type="SUPFAM" id="SSF51445">
    <property type="entry name" value="(Trans)glycosidases"/>
    <property type="match status" value="1"/>
</dbReference>
<dbReference type="PANTHER" id="PTHR10357">
    <property type="entry name" value="ALPHA-AMYLASE FAMILY MEMBER"/>
    <property type="match status" value="1"/>
</dbReference>
<dbReference type="InterPro" id="IPR014756">
    <property type="entry name" value="Ig_E-set"/>
</dbReference>
<reference evidence="4 5" key="1">
    <citation type="submission" date="2020-05" db="EMBL/GenBank/DDBJ databases">
        <title>Streptobacillus felis strain LHL191014123.</title>
        <authorList>
            <person name="Fawzy A."/>
            <person name="Rau J."/>
            <person name="Risse K."/>
            <person name="Schauerte N."/>
            <person name="Geiger C."/>
            <person name="Blom J."/>
            <person name="Imirzalioglu C."/>
            <person name="Falgenhauer J."/>
            <person name="Bach A."/>
            <person name="Herden C."/>
            <person name="Eisenberg T."/>
        </authorList>
    </citation>
    <scope>NUCLEOTIDE SEQUENCE [LARGE SCALE GENOMIC DNA]</scope>
    <source>
        <strain evidence="4 5">LHL191014123</strain>
    </source>
</reference>
<organism evidence="4 5">
    <name type="scientific">Streptobacillus felis</name>
    <dbReference type="NCBI Taxonomy" id="1384509"/>
    <lineage>
        <taxon>Bacteria</taxon>
        <taxon>Fusobacteriati</taxon>
        <taxon>Fusobacteriota</taxon>
        <taxon>Fusobacteriia</taxon>
        <taxon>Fusobacteriales</taxon>
        <taxon>Leptotrichiaceae</taxon>
        <taxon>Streptobacillus</taxon>
    </lineage>
</organism>
<dbReference type="InterPro" id="IPR004185">
    <property type="entry name" value="Glyco_hydro_13_lg-like_dom"/>
</dbReference>
<accession>A0A7Z0PF54</accession>
<dbReference type="OrthoDB" id="9805159at2"/>
<name>A0A7Z0PF54_9FUSO</name>
<dbReference type="InterPro" id="IPR045857">
    <property type="entry name" value="O16G_dom_2"/>
</dbReference>
<dbReference type="Pfam" id="PF00128">
    <property type="entry name" value="Alpha-amylase"/>
    <property type="match status" value="1"/>
</dbReference>
<dbReference type="InterPro" id="IPR013783">
    <property type="entry name" value="Ig-like_fold"/>
</dbReference>
<dbReference type="Pfam" id="PF02903">
    <property type="entry name" value="Alpha-amylase_N"/>
    <property type="match status" value="1"/>
</dbReference>
<evidence type="ECO:0000313" key="4">
    <source>
        <dbReference type="EMBL" id="NYV27603.1"/>
    </source>
</evidence>